<keyword evidence="4 9" id="KW-0521">NADP</keyword>
<feature type="site" description="Important for activity" evidence="9 13">
    <location>
        <position position="94"/>
    </location>
</feature>
<comment type="function">
    <text evidence="9">Catalyzes the NADPH-dependent reduction of glutamyl-tRNA(Glu) to glutamate 1-semialdehyde (GSA).</text>
</comment>
<evidence type="ECO:0000313" key="19">
    <source>
        <dbReference type="Proteomes" id="UP000027170"/>
    </source>
</evidence>
<comment type="similarity">
    <text evidence="2 9 14">Belongs to the glutamyl-tRNA reductase family.</text>
</comment>
<dbReference type="AlphaFoldDB" id="A0A066TS42"/>
<dbReference type="SUPFAM" id="SSF69075">
    <property type="entry name" value="Glutamyl tRNA-reductase dimerization domain"/>
    <property type="match status" value="1"/>
</dbReference>
<dbReference type="Proteomes" id="UP000027170">
    <property type="component" value="Unassembled WGS sequence"/>
</dbReference>
<evidence type="ECO:0000256" key="12">
    <source>
        <dbReference type="PIRSR" id="PIRSR000445-3"/>
    </source>
</evidence>
<evidence type="ECO:0000259" key="16">
    <source>
        <dbReference type="Pfam" id="PF01488"/>
    </source>
</evidence>
<evidence type="ECO:0000256" key="8">
    <source>
        <dbReference type="ARBA" id="ARBA00068659"/>
    </source>
</evidence>
<dbReference type="Gene3D" id="3.40.50.720">
    <property type="entry name" value="NAD(P)-binding Rossmann-like Domain"/>
    <property type="match status" value="1"/>
</dbReference>
<dbReference type="Gene3D" id="3.30.460.30">
    <property type="entry name" value="Glutamyl-tRNA reductase, N-terminal domain"/>
    <property type="match status" value="1"/>
</dbReference>
<dbReference type="FunFam" id="3.30.460.30:FF:000001">
    <property type="entry name" value="Glutamyl-tRNA reductase"/>
    <property type="match status" value="1"/>
</dbReference>
<dbReference type="InterPro" id="IPR015896">
    <property type="entry name" value="4pyrrol_synth_GluRdtase_dimer"/>
</dbReference>
<evidence type="ECO:0000256" key="11">
    <source>
        <dbReference type="PIRSR" id="PIRSR000445-2"/>
    </source>
</evidence>
<dbReference type="InterPro" id="IPR036343">
    <property type="entry name" value="GluRdtase_N_sf"/>
</dbReference>
<dbReference type="GO" id="GO:0050661">
    <property type="term" value="F:NADP binding"/>
    <property type="evidence" value="ECO:0007669"/>
    <property type="project" value="InterPro"/>
</dbReference>
<comment type="pathway">
    <text evidence="1 9 14">Porphyrin-containing compound metabolism; protoporphyrin-IX biosynthesis; 5-aminolevulinate from L-glutamyl-tRNA(Glu): step 1/2.</text>
</comment>
<feature type="active site" description="Nucleophile" evidence="9 10">
    <location>
        <position position="50"/>
    </location>
</feature>
<evidence type="ECO:0000256" key="2">
    <source>
        <dbReference type="ARBA" id="ARBA00005916"/>
    </source>
</evidence>
<feature type="domain" description="Tetrapyrrole biosynthesis glutamyl-tRNA reductase dimerisation" evidence="15">
    <location>
        <begin position="318"/>
        <end position="412"/>
    </location>
</feature>
<evidence type="ECO:0000259" key="15">
    <source>
        <dbReference type="Pfam" id="PF00745"/>
    </source>
</evidence>
<dbReference type="FunFam" id="3.40.50.720:FF:000031">
    <property type="entry name" value="Glutamyl-tRNA reductase"/>
    <property type="match status" value="1"/>
</dbReference>
<name>A0A066TS42_9NEIS</name>
<dbReference type="EC" id="1.2.1.70" evidence="3 9"/>
<feature type="binding site" evidence="9 11">
    <location>
        <begin position="109"/>
        <end position="111"/>
    </location>
    <ligand>
        <name>substrate</name>
    </ligand>
</feature>
<dbReference type="UniPathway" id="UPA00251">
    <property type="reaction ID" value="UER00316"/>
</dbReference>
<dbReference type="InterPro" id="IPR015895">
    <property type="entry name" value="4pyrrol_synth_GluRdtase_N"/>
</dbReference>
<comment type="caution">
    <text evidence="18">The sequence shown here is derived from an EMBL/GenBank/DDBJ whole genome shotgun (WGS) entry which is preliminary data.</text>
</comment>
<evidence type="ECO:0000256" key="9">
    <source>
        <dbReference type="HAMAP-Rule" id="MF_00087"/>
    </source>
</evidence>
<evidence type="ECO:0000259" key="17">
    <source>
        <dbReference type="Pfam" id="PF05201"/>
    </source>
</evidence>
<dbReference type="InterPro" id="IPR036291">
    <property type="entry name" value="NAD(P)-bd_dom_sf"/>
</dbReference>
<sequence length="420" mass="46287">MSLTVIGLNHQTAPISVRERLAFPAFMLAEALTALGSEIKIAEAMILSTCNRTEIYCIGDAATVIQWLSNYHQLPLAEFAPYLYQFHDKEAVQHAFRVACGLDSMVLGEPQILGQLKEAVRIARSQHTLHQHLNALFEKTFAAAKEIRNESAVGENSVSMAAAAVKMAAQIFPDISALNVLMVGAGEMIELVATYFAAEHPRRLTVLNRTLARAQELCSKLNVGADARILTALPEILAEYDVVVSSTASPFPVIGKGLVERALKQRRGMPMFLLDLAVPRDIEAEVGELNDAYLYSVDDMVNIVQHGQAARQQAAATAEKMVANKVSEFIAWQQTRKSVPLICALRSQGEEHRSKAVAKALRRLRKGTSIEEVLQRLSHELTNSLLHAPTRALNKDSQQHPELAEAISLIYHLHGDNRQH</sequence>
<feature type="domain" description="Quinate/shikimate 5-dehydrogenase/glutamyl-tRNA reductase" evidence="16">
    <location>
        <begin position="167"/>
        <end position="303"/>
    </location>
</feature>
<dbReference type="PANTHER" id="PTHR43013:SF1">
    <property type="entry name" value="GLUTAMYL-TRNA REDUCTASE"/>
    <property type="match status" value="1"/>
</dbReference>
<evidence type="ECO:0000313" key="18">
    <source>
        <dbReference type="EMBL" id="KDN14689.1"/>
    </source>
</evidence>
<evidence type="ECO:0000256" key="10">
    <source>
        <dbReference type="PIRSR" id="PIRSR000445-1"/>
    </source>
</evidence>
<dbReference type="Pfam" id="PF05201">
    <property type="entry name" value="GlutR_N"/>
    <property type="match status" value="1"/>
</dbReference>
<comment type="miscellaneous">
    <text evidence="9">During catalysis, the active site Cys acts as a nucleophile attacking the alpha-carbonyl group of tRNA-bound glutamate with the formation of a thioester intermediate between enzyme and glutamate, and the concomitant release of tRNA(Glu). The thioester intermediate is finally reduced by direct hydride transfer from NADPH, to form the product GSA.</text>
</comment>
<keyword evidence="6 9" id="KW-0627">Porphyrin biosynthesis</keyword>
<evidence type="ECO:0000256" key="6">
    <source>
        <dbReference type="ARBA" id="ARBA00023244"/>
    </source>
</evidence>
<dbReference type="Pfam" id="PF01488">
    <property type="entry name" value="Shikimate_DH"/>
    <property type="match status" value="1"/>
</dbReference>
<dbReference type="Pfam" id="PF00745">
    <property type="entry name" value="GlutR_dimer"/>
    <property type="match status" value="1"/>
</dbReference>
<keyword evidence="5 9" id="KW-0560">Oxidoreductase</keyword>
<dbReference type="CDD" id="cd05213">
    <property type="entry name" value="NAD_bind_Glutamyl_tRNA_reduct"/>
    <property type="match status" value="1"/>
</dbReference>
<evidence type="ECO:0000256" key="1">
    <source>
        <dbReference type="ARBA" id="ARBA00005059"/>
    </source>
</evidence>
<feature type="domain" description="Glutamyl-tRNA reductase N-terminal" evidence="17">
    <location>
        <begin position="6"/>
        <end position="150"/>
    </location>
</feature>
<evidence type="ECO:0000256" key="14">
    <source>
        <dbReference type="RuleBase" id="RU000584"/>
    </source>
</evidence>
<dbReference type="SUPFAM" id="SSF69742">
    <property type="entry name" value="Glutamyl tRNA-reductase catalytic, N-terminal domain"/>
    <property type="match status" value="1"/>
</dbReference>
<dbReference type="RefSeq" id="WP_037407575.1">
    <property type="nucleotide sequence ID" value="NZ_JFZV01000005.1"/>
</dbReference>
<dbReference type="eggNOG" id="COG0373">
    <property type="taxonomic scope" value="Bacteria"/>
</dbReference>
<dbReference type="PANTHER" id="PTHR43013">
    <property type="entry name" value="GLUTAMYL-TRNA REDUCTASE"/>
    <property type="match status" value="1"/>
</dbReference>
<dbReference type="OrthoDB" id="110209at2"/>
<feature type="binding site" evidence="9 11">
    <location>
        <begin position="49"/>
        <end position="52"/>
    </location>
    <ligand>
        <name>substrate</name>
    </ligand>
</feature>
<dbReference type="InterPro" id="IPR000343">
    <property type="entry name" value="4pyrrol_synth_GluRdtase"/>
</dbReference>
<dbReference type="PROSITE" id="PS00747">
    <property type="entry name" value="GLUTR"/>
    <property type="match status" value="1"/>
</dbReference>
<evidence type="ECO:0000256" key="13">
    <source>
        <dbReference type="PIRSR" id="PIRSR000445-4"/>
    </source>
</evidence>
<comment type="catalytic activity">
    <reaction evidence="7 9 14">
        <text>(S)-4-amino-5-oxopentanoate + tRNA(Glu) + NADP(+) = L-glutamyl-tRNA(Glu) + NADPH + H(+)</text>
        <dbReference type="Rhea" id="RHEA:12344"/>
        <dbReference type="Rhea" id="RHEA-COMP:9663"/>
        <dbReference type="Rhea" id="RHEA-COMP:9680"/>
        <dbReference type="ChEBI" id="CHEBI:15378"/>
        <dbReference type="ChEBI" id="CHEBI:57501"/>
        <dbReference type="ChEBI" id="CHEBI:57783"/>
        <dbReference type="ChEBI" id="CHEBI:58349"/>
        <dbReference type="ChEBI" id="CHEBI:78442"/>
        <dbReference type="ChEBI" id="CHEBI:78520"/>
        <dbReference type="EC" id="1.2.1.70"/>
    </reaction>
</comment>
<dbReference type="InterPro" id="IPR018214">
    <property type="entry name" value="GluRdtase_CS"/>
</dbReference>
<evidence type="ECO:0000256" key="5">
    <source>
        <dbReference type="ARBA" id="ARBA00023002"/>
    </source>
</evidence>
<dbReference type="NCBIfam" id="TIGR01035">
    <property type="entry name" value="hemA"/>
    <property type="match status" value="1"/>
</dbReference>
<dbReference type="PIRSF" id="PIRSF000445">
    <property type="entry name" value="4pyrrol_synth_GluRdtase"/>
    <property type="match status" value="1"/>
</dbReference>
<feature type="binding site" evidence="9 11">
    <location>
        <position position="104"/>
    </location>
    <ligand>
        <name>substrate</name>
    </ligand>
</feature>
<dbReference type="GO" id="GO:0019353">
    <property type="term" value="P:protoporphyrinogen IX biosynthetic process from glutamate"/>
    <property type="evidence" value="ECO:0007669"/>
    <property type="project" value="TreeGrafter"/>
</dbReference>
<dbReference type="EMBL" id="JFZV01000005">
    <property type="protein sequence ID" value="KDN14689.1"/>
    <property type="molecule type" value="Genomic_DNA"/>
</dbReference>
<evidence type="ECO:0000256" key="4">
    <source>
        <dbReference type="ARBA" id="ARBA00022857"/>
    </source>
</evidence>
<gene>
    <name evidence="9" type="primary">hemA</name>
    <name evidence="18" type="ORF">SALWKB29_1148</name>
</gene>
<comment type="subunit">
    <text evidence="9">Homodimer.</text>
</comment>
<dbReference type="SUPFAM" id="SSF51735">
    <property type="entry name" value="NAD(P)-binding Rossmann-fold domains"/>
    <property type="match status" value="1"/>
</dbReference>
<organism evidence="18 19">
    <name type="scientific">Snodgrassella communis</name>
    <dbReference type="NCBI Taxonomy" id="2946699"/>
    <lineage>
        <taxon>Bacteria</taxon>
        <taxon>Pseudomonadati</taxon>
        <taxon>Pseudomonadota</taxon>
        <taxon>Betaproteobacteria</taxon>
        <taxon>Neisseriales</taxon>
        <taxon>Neisseriaceae</taxon>
        <taxon>Snodgrassella</taxon>
    </lineage>
</organism>
<dbReference type="InterPro" id="IPR006151">
    <property type="entry name" value="Shikm_DH/Glu-tRNA_Rdtase"/>
</dbReference>
<protein>
    <recommendedName>
        <fullName evidence="8 9">Glutamyl-tRNA reductase</fullName>
        <shortName evidence="9">GluTR</shortName>
        <ecNumber evidence="3 9">1.2.1.70</ecNumber>
    </recommendedName>
</protein>
<accession>A0A066TS42</accession>
<feature type="binding site" evidence="9 12">
    <location>
        <begin position="184"/>
        <end position="189"/>
    </location>
    <ligand>
        <name>NADP(+)</name>
        <dbReference type="ChEBI" id="CHEBI:58349"/>
    </ligand>
</feature>
<dbReference type="InterPro" id="IPR036453">
    <property type="entry name" value="GluRdtase_dimer_dom_sf"/>
</dbReference>
<evidence type="ECO:0000256" key="3">
    <source>
        <dbReference type="ARBA" id="ARBA00012970"/>
    </source>
</evidence>
<keyword evidence="19" id="KW-1185">Reference proteome</keyword>
<reference evidence="18 19" key="1">
    <citation type="submission" date="2014-03" db="EMBL/GenBank/DDBJ databases">
        <title>The genomes of two eusocial bee gut symbionts.</title>
        <authorList>
            <person name="Kwong W.K."/>
            <person name="Engel P."/>
            <person name="Koch H."/>
            <person name="Moran N.A."/>
        </authorList>
    </citation>
    <scope>NUCLEOTIDE SEQUENCE [LARGE SCALE GENOMIC DNA]</scope>
    <source>
        <strain evidence="19">wkB29</strain>
    </source>
</reference>
<comment type="domain">
    <text evidence="9">Possesses an unusual extended V-shaped dimeric structure with each monomer consisting of three distinct domains arranged along a curved 'spinal' alpha-helix. The N-terminal catalytic domain specifically recognizes the glutamate moiety of the substrate. The second domain is the NADPH-binding domain, and the third C-terminal domain is responsible for dimerization.</text>
</comment>
<dbReference type="HAMAP" id="MF_00087">
    <property type="entry name" value="Glu_tRNA_reductase"/>
    <property type="match status" value="1"/>
</dbReference>
<dbReference type="GO" id="GO:0008883">
    <property type="term" value="F:glutamyl-tRNA reductase activity"/>
    <property type="evidence" value="ECO:0007669"/>
    <property type="project" value="UniProtKB-UniRule"/>
</dbReference>
<evidence type="ECO:0000256" key="7">
    <source>
        <dbReference type="ARBA" id="ARBA00047464"/>
    </source>
</evidence>
<feature type="binding site" evidence="9 11">
    <location>
        <position position="115"/>
    </location>
    <ligand>
        <name>substrate</name>
    </ligand>
</feature>
<proteinExistence type="inferred from homology"/>